<sequence length="1382" mass="131222">MGLSAPLPTSRFPGGGPVPSGSAAGPGNASASGAGGGGSGVARASSPGHHLSGSGAANGPGPSGAANSAPVTGAGGLPHPLIAVPSVGPALTFLPSGGSSPTASPSRLSRVAGPSPLAPVAPISPNASQAIAYSASPPSPSGAWPPPNTRLAALHPAPLMVPSGTRSFTQGSPSPALFLDAQPSTSFSGEAVPWRTSIGQGPPSPASPGSPVGSSGPLGARQLPPVGPLPGSSTGPSSGPASAPNSAGGGVVAPRSILKSAHAGSVAGAVERRQSDVAHLQGQGGFTSAAAVVLAATALGGPDGHGPPRRRLSMTGSAAGDGPTPSGGSKSLVMAAAHELSNTLASTHHNATLGGPERGGGLSMSFTAPQAQAQAQAQAQGTGSGQSPAQALSLALPPPSVHFAPLPSSPGSQSASGSSTQVPGPAGSGPGSQPGAAQVPSPVSHASALEGLNASLRRLSMSGAERPPDIATVAGAQRLVMAAAAELMGSLHHHQSAGGGGGGGTQHGASSSPPHSEVHTQHAQHATVAPPQGPSPLPAAVSAAAGLEGLNASLRRLSMSGATMDSAVGSQRLLFAAAAEVSKYQGQGHSGGGGSTHHTAPPSPQPSQMHLNVPGGGSGPASALPMRGGSSALVDLLPPPQLPSSGSSHPPSARAPPPPPLAAASDSSASGPVPAASSPTGRQSLAPLPSAAVASAAAAVAPKPPPPPTAPPAVVPPLPGHLAPHVPSSPPLMQRSPRPDPLLKRPSSNGVPMLQPSPPPLPPTRSGPPAPLSGPVGHLSAAGAVAESLEGGVGGGDVRGFGAFGAAGLREAAAGKAAGLAGTAADGGASAGVSAGAEAGAGGAVGVGVAWPASAELTVRTIALRQQHQQANLARERVAVEHAYDSTAVDPSASKSGSGSGSAPMPSTMPLPCTAESSVRQRLATEPLRFRAPPGLRTSPLGALSESQDDTPKLVGSGSGSGGDRNLLRPSISCNGVSLGAAVAAAAAPHALSPPRRSISGDPAAVGAAASAGANGLAAAAAGPAAGPAADGDGLWAPDRDMRLQIAARASSAGSSTRQPRPPPLHLPPPRVPSTAPGGPGGAAAAGSSRRGRQSDTGAWRPATSGSGSHVTSPRDKSGYLASRAAATAAAAAAAAGSFNSNGHSHSGGGGYLENLAAAAQRHVAACNGSSSSGASSAAAAAASRQRPRAISDSGYGVGGLAARATDLGVPLEGLAVVGSMWARVRGPEAHHNTRYSGGGADGGGGVGASLDEDSLPNPFSASYGPDGAAPAPAAAPGHVSTPAGPAASGPVRTSCSPPSLGAERPSLTLPAINPRHSASGRLSTSGSGLFTWGAGTGGVGGGGPTPTAAGPAVLSIPPLDTSVGSLPLKALAAGAGGGRAG</sequence>
<feature type="compositionally biased region" description="Pro residues" evidence="1">
    <location>
        <begin position="137"/>
        <end position="148"/>
    </location>
</feature>
<feature type="compositionally biased region" description="Polar residues" evidence="1">
    <location>
        <begin position="164"/>
        <end position="173"/>
    </location>
</feature>
<feature type="region of interest" description="Disordered" evidence="1">
    <location>
        <begin position="1231"/>
        <end position="1308"/>
    </location>
</feature>
<feature type="compositionally biased region" description="Low complexity" evidence="1">
    <location>
        <begin position="41"/>
        <end position="55"/>
    </location>
</feature>
<evidence type="ECO:0000313" key="3">
    <source>
        <dbReference type="Proteomes" id="UP000612055"/>
    </source>
</evidence>
<feature type="region of interest" description="Disordered" evidence="1">
    <location>
        <begin position="886"/>
        <end position="967"/>
    </location>
</feature>
<feature type="compositionally biased region" description="Low complexity" evidence="1">
    <location>
        <begin position="1265"/>
        <end position="1278"/>
    </location>
</feature>
<feature type="compositionally biased region" description="Pro residues" evidence="1">
    <location>
        <begin position="1060"/>
        <end position="1072"/>
    </location>
</feature>
<feature type="compositionally biased region" description="Low complexity" evidence="1">
    <location>
        <begin position="19"/>
        <end position="32"/>
    </location>
</feature>
<evidence type="ECO:0000256" key="1">
    <source>
        <dbReference type="SAM" id="MobiDB-lite"/>
    </source>
</evidence>
<feature type="compositionally biased region" description="Gly residues" evidence="1">
    <location>
        <begin position="497"/>
        <end position="506"/>
    </location>
</feature>
<name>A0A835XKA0_9CHLO</name>
<feature type="compositionally biased region" description="Polar residues" evidence="1">
    <location>
        <begin position="340"/>
        <end position="350"/>
    </location>
</feature>
<comment type="caution">
    <text evidence="2">The sequence shown here is derived from an EMBL/GenBank/DDBJ whole genome shotgun (WGS) entry which is preliminary data.</text>
</comment>
<feature type="compositionally biased region" description="Low complexity" evidence="1">
    <location>
        <begin position="662"/>
        <end position="701"/>
    </location>
</feature>
<dbReference type="Proteomes" id="UP000612055">
    <property type="component" value="Unassembled WGS sequence"/>
</dbReference>
<feature type="compositionally biased region" description="Low complexity" evidence="1">
    <location>
        <begin position="409"/>
        <end position="425"/>
    </location>
</feature>
<gene>
    <name evidence="2" type="ORF">HYH03_016249</name>
</gene>
<feature type="compositionally biased region" description="Gly residues" evidence="1">
    <location>
        <begin position="1237"/>
        <end position="1248"/>
    </location>
</feature>
<feature type="region of interest" description="Disordered" evidence="1">
    <location>
        <begin position="1049"/>
        <end position="1117"/>
    </location>
</feature>
<feature type="compositionally biased region" description="Pro residues" evidence="1">
    <location>
        <begin position="755"/>
        <end position="772"/>
    </location>
</feature>
<feature type="region of interest" description="Disordered" evidence="1">
    <location>
        <begin position="131"/>
        <end position="150"/>
    </location>
</feature>
<reference evidence="2" key="1">
    <citation type="journal article" date="2020" name="bioRxiv">
        <title>Comparative genomics of Chlamydomonas.</title>
        <authorList>
            <person name="Craig R.J."/>
            <person name="Hasan A.R."/>
            <person name="Ness R.W."/>
            <person name="Keightley P.D."/>
        </authorList>
    </citation>
    <scope>NUCLEOTIDE SEQUENCE</scope>
    <source>
        <strain evidence="2">CCAP 11/70</strain>
    </source>
</reference>
<proteinExistence type="predicted"/>
<feature type="compositionally biased region" description="Low complexity" evidence="1">
    <location>
        <begin position="367"/>
        <end position="395"/>
    </location>
</feature>
<feature type="region of interest" description="Disordered" evidence="1">
    <location>
        <begin position="162"/>
        <end position="254"/>
    </location>
</feature>
<feature type="region of interest" description="Disordered" evidence="1">
    <location>
        <begin position="585"/>
        <end position="778"/>
    </location>
</feature>
<feature type="compositionally biased region" description="Low complexity" evidence="1">
    <location>
        <begin position="209"/>
        <end position="219"/>
    </location>
</feature>
<evidence type="ECO:0000313" key="2">
    <source>
        <dbReference type="EMBL" id="KAG2484950.1"/>
    </source>
</evidence>
<feature type="region of interest" description="Disordered" evidence="1">
    <location>
        <begin position="492"/>
        <end position="540"/>
    </location>
</feature>
<feature type="region of interest" description="Disordered" evidence="1">
    <location>
        <begin position="298"/>
        <end position="444"/>
    </location>
</feature>
<organism evidence="2 3">
    <name type="scientific">Edaphochlamys debaryana</name>
    <dbReference type="NCBI Taxonomy" id="47281"/>
    <lineage>
        <taxon>Eukaryota</taxon>
        <taxon>Viridiplantae</taxon>
        <taxon>Chlorophyta</taxon>
        <taxon>core chlorophytes</taxon>
        <taxon>Chlorophyceae</taxon>
        <taxon>CS clade</taxon>
        <taxon>Chlamydomonadales</taxon>
        <taxon>Chlamydomonadales incertae sedis</taxon>
        <taxon>Edaphochlamys</taxon>
    </lineage>
</organism>
<feature type="compositionally biased region" description="Low complexity" evidence="1">
    <location>
        <begin position="643"/>
        <end position="652"/>
    </location>
</feature>
<feature type="compositionally biased region" description="Pro residues" evidence="1">
    <location>
        <begin position="702"/>
        <end position="719"/>
    </location>
</feature>
<protein>
    <submittedName>
        <fullName evidence="2">Uncharacterized protein</fullName>
    </submittedName>
</protein>
<keyword evidence="3" id="KW-1185">Reference proteome</keyword>
<dbReference type="EMBL" id="JAEHOE010000138">
    <property type="protein sequence ID" value="KAG2484950.1"/>
    <property type="molecule type" value="Genomic_DNA"/>
</dbReference>
<feature type="region of interest" description="Disordered" evidence="1">
    <location>
        <begin position="1"/>
        <end position="72"/>
    </location>
</feature>
<feature type="compositionally biased region" description="Low complexity" evidence="1">
    <location>
        <begin position="229"/>
        <end position="246"/>
    </location>
</feature>
<feature type="compositionally biased region" description="Low complexity" evidence="1">
    <location>
        <begin position="891"/>
        <end position="906"/>
    </location>
</feature>
<accession>A0A835XKA0</accession>